<evidence type="ECO:0000256" key="11">
    <source>
        <dbReference type="SAM" id="Phobius"/>
    </source>
</evidence>
<keyword evidence="7" id="KW-0653">Protein transport</keyword>
<dbReference type="GO" id="GO:0006621">
    <property type="term" value="P:protein retention in ER lumen"/>
    <property type="evidence" value="ECO:0007669"/>
    <property type="project" value="InterPro"/>
</dbReference>
<evidence type="ECO:0008006" key="14">
    <source>
        <dbReference type="Google" id="ProtNLM"/>
    </source>
</evidence>
<comment type="similarity">
    <text evidence="2">Belongs to the ERD2 family.</text>
</comment>
<dbReference type="GO" id="GO:0005789">
    <property type="term" value="C:endoplasmic reticulum membrane"/>
    <property type="evidence" value="ECO:0007669"/>
    <property type="project" value="UniProtKB-SubCell"/>
</dbReference>
<dbReference type="Proteomes" id="UP001162131">
    <property type="component" value="Unassembled WGS sequence"/>
</dbReference>
<dbReference type="PRINTS" id="PR00660">
    <property type="entry name" value="ERLUMENR"/>
</dbReference>
<evidence type="ECO:0000256" key="9">
    <source>
        <dbReference type="ARBA" id="ARBA00023136"/>
    </source>
</evidence>
<name>A0AAU9IV67_9CILI</name>
<feature type="transmembrane region" description="Helical" evidence="11">
    <location>
        <begin position="59"/>
        <end position="79"/>
    </location>
</feature>
<dbReference type="PANTHER" id="PTHR10585">
    <property type="entry name" value="ER LUMEN PROTEIN RETAINING RECEPTOR"/>
    <property type="match status" value="1"/>
</dbReference>
<evidence type="ECO:0000313" key="13">
    <source>
        <dbReference type="Proteomes" id="UP001162131"/>
    </source>
</evidence>
<proteinExistence type="inferred from homology"/>
<evidence type="ECO:0000256" key="3">
    <source>
        <dbReference type="ARBA" id="ARBA00022448"/>
    </source>
</evidence>
<keyword evidence="9 11" id="KW-0472">Membrane</keyword>
<evidence type="ECO:0000256" key="4">
    <source>
        <dbReference type="ARBA" id="ARBA00022692"/>
    </source>
</evidence>
<feature type="transmembrane region" description="Helical" evidence="11">
    <location>
        <begin position="172"/>
        <end position="193"/>
    </location>
</feature>
<protein>
    <recommendedName>
        <fullName evidence="14">ER lumen protein-retaining receptor</fullName>
    </recommendedName>
</protein>
<dbReference type="GO" id="GO:0046923">
    <property type="term" value="F:ER retention sequence binding"/>
    <property type="evidence" value="ECO:0007669"/>
    <property type="project" value="InterPro"/>
</dbReference>
<comment type="subcellular location">
    <subcellularLocation>
        <location evidence="1">Endoplasmic reticulum membrane</location>
        <topology evidence="1">Multi-pass membrane protein</topology>
    </subcellularLocation>
</comment>
<feature type="transmembrane region" description="Helical" evidence="11">
    <location>
        <begin position="95"/>
        <end position="113"/>
    </location>
</feature>
<evidence type="ECO:0000256" key="10">
    <source>
        <dbReference type="ARBA" id="ARBA00023170"/>
    </source>
</evidence>
<keyword evidence="13" id="KW-1185">Reference proteome</keyword>
<dbReference type="GO" id="GO:0016192">
    <property type="term" value="P:vesicle-mediated transport"/>
    <property type="evidence" value="ECO:0007669"/>
    <property type="project" value="UniProtKB-KW"/>
</dbReference>
<feature type="transmembrane region" description="Helical" evidence="11">
    <location>
        <begin position="149"/>
        <end position="166"/>
    </location>
</feature>
<sequence length="210" mass="25493">MYLFLRIGDFIRLYSFYILIYQMKKNQSCVGVSLKTQYLYLMSFLLRYTSLFLLQDLRIFHSIMKILFLFLTIYIIYLIKYSEKISKSYDKSDDIGNIYIYLVSSIFISYCFYTEDVLWLASFILESISFTPQLIMIIRLKEVEVTSNYAFYLGFYRLSYLIHWILKCFSDFYFLSLPYLALIQIIIYLIFAYNCYKTKHHKSYYVTLPY</sequence>
<gene>
    <name evidence="12" type="ORF">BSTOLATCC_MIC20235</name>
</gene>
<reference evidence="12" key="1">
    <citation type="submission" date="2021-09" db="EMBL/GenBank/DDBJ databases">
        <authorList>
            <consortium name="AG Swart"/>
            <person name="Singh M."/>
            <person name="Singh A."/>
            <person name="Seah K."/>
            <person name="Emmerich C."/>
        </authorList>
    </citation>
    <scope>NUCLEOTIDE SEQUENCE</scope>
    <source>
        <strain evidence="12">ATCC30299</strain>
    </source>
</reference>
<dbReference type="GO" id="GO:0015031">
    <property type="term" value="P:protein transport"/>
    <property type="evidence" value="ECO:0007669"/>
    <property type="project" value="UniProtKB-KW"/>
</dbReference>
<keyword evidence="8 11" id="KW-1133">Transmembrane helix</keyword>
<organism evidence="12 13">
    <name type="scientific">Blepharisma stoltei</name>
    <dbReference type="NCBI Taxonomy" id="1481888"/>
    <lineage>
        <taxon>Eukaryota</taxon>
        <taxon>Sar</taxon>
        <taxon>Alveolata</taxon>
        <taxon>Ciliophora</taxon>
        <taxon>Postciliodesmatophora</taxon>
        <taxon>Heterotrichea</taxon>
        <taxon>Heterotrichida</taxon>
        <taxon>Blepharismidae</taxon>
        <taxon>Blepharisma</taxon>
    </lineage>
</organism>
<dbReference type="EMBL" id="CAJZBQ010000019">
    <property type="protein sequence ID" value="CAG9317930.1"/>
    <property type="molecule type" value="Genomic_DNA"/>
</dbReference>
<evidence type="ECO:0000256" key="8">
    <source>
        <dbReference type="ARBA" id="ARBA00022989"/>
    </source>
</evidence>
<evidence type="ECO:0000313" key="12">
    <source>
        <dbReference type="EMBL" id="CAG9317930.1"/>
    </source>
</evidence>
<evidence type="ECO:0000256" key="1">
    <source>
        <dbReference type="ARBA" id="ARBA00004477"/>
    </source>
</evidence>
<dbReference type="InterPro" id="IPR000133">
    <property type="entry name" value="ER_ret_rcpt"/>
</dbReference>
<evidence type="ECO:0000256" key="2">
    <source>
        <dbReference type="ARBA" id="ARBA00010120"/>
    </source>
</evidence>
<dbReference type="AlphaFoldDB" id="A0AAU9IV67"/>
<dbReference type="Pfam" id="PF00810">
    <property type="entry name" value="ER_lumen_recept"/>
    <property type="match status" value="1"/>
</dbReference>
<keyword evidence="5" id="KW-0256">Endoplasmic reticulum</keyword>
<evidence type="ECO:0000256" key="5">
    <source>
        <dbReference type="ARBA" id="ARBA00022824"/>
    </source>
</evidence>
<evidence type="ECO:0000256" key="6">
    <source>
        <dbReference type="ARBA" id="ARBA00022892"/>
    </source>
</evidence>
<keyword evidence="4 11" id="KW-0812">Transmembrane</keyword>
<comment type="caution">
    <text evidence="12">The sequence shown here is derived from an EMBL/GenBank/DDBJ whole genome shotgun (WGS) entry which is preliminary data.</text>
</comment>
<evidence type="ECO:0000256" key="7">
    <source>
        <dbReference type="ARBA" id="ARBA00022927"/>
    </source>
</evidence>
<keyword evidence="3" id="KW-0813">Transport</keyword>
<keyword evidence="6" id="KW-0931">ER-Golgi transport</keyword>
<keyword evidence="10" id="KW-0675">Receptor</keyword>
<feature type="transmembrane region" description="Helical" evidence="11">
    <location>
        <begin position="119"/>
        <end position="137"/>
    </location>
</feature>
<accession>A0AAU9IV67</accession>